<evidence type="ECO:0000256" key="2">
    <source>
        <dbReference type="ARBA" id="ARBA00022490"/>
    </source>
</evidence>
<evidence type="ECO:0000256" key="3">
    <source>
        <dbReference type="ARBA" id="ARBA00022670"/>
    </source>
</evidence>
<dbReference type="Pfam" id="PF00227">
    <property type="entry name" value="Proteasome"/>
    <property type="match status" value="1"/>
</dbReference>
<comment type="similarity">
    <text evidence="10">Belongs to the peptidase T1B family.</text>
</comment>
<keyword evidence="8 10" id="KW-0539">Nucleus</keyword>
<dbReference type="PROSITE" id="PS51476">
    <property type="entry name" value="PROTEASOME_BETA_2"/>
    <property type="match status" value="1"/>
</dbReference>
<name>A0A7S3AAD5_9RHOD</name>
<dbReference type="PRINTS" id="PR00141">
    <property type="entry name" value="PROTEASOME"/>
</dbReference>
<dbReference type="FunFam" id="3.60.20.10:FF:000010">
    <property type="entry name" value="Proteasome subunit beta type-1"/>
    <property type="match status" value="1"/>
</dbReference>
<sequence>MSICSGYVWLFTRSSARFESAIRRLKADVFVLRFLNYSICLFFCSQTSIMAVVYDGGVILGADSRTTTGSYIANRVSDKITPITEKVFCCRSGSAADTQAISDYVRYYISMHALEIGEEPKVATVGKMFRLICYRNKANLLAAIICAGYDKHEGGQVYSITLGGSILKQPFAISGSGSSYIYGFCDSNFKEGMGKDEAEQFVIRALALAMSRDGSSGGVIRTLTINESGVERKYYSGKEIPGFYEGW</sequence>
<proteinExistence type="inferred from homology"/>
<dbReference type="InterPro" id="IPR001353">
    <property type="entry name" value="Proteasome_sua/b"/>
</dbReference>
<dbReference type="GO" id="GO:0051603">
    <property type="term" value="P:proteolysis involved in protein catabolic process"/>
    <property type="evidence" value="ECO:0007669"/>
    <property type="project" value="InterPro"/>
</dbReference>
<keyword evidence="2 10" id="KW-0963">Cytoplasm</keyword>
<dbReference type="SUPFAM" id="SSF56235">
    <property type="entry name" value="N-terminal nucleophile aminohydrolases (Ntn hydrolases)"/>
    <property type="match status" value="1"/>
</dbReference>
<protein>
    <recommendedName>
        <fullName evidence="10">Proteasome subunit beta</fullName>
    </recommendedName>
</protein>
<dbReference type="InterPro" id="IPR016050">
    <property type="entry name" value="Proteasome_bsu_CS"/>
</dbReference>
<evidence type="ECO:0000313" key="11">
    <source>
        <dbReference type="EMBL" id="CAE0066763.1"/>
    </source>
</evidence>
<dbReference type="GO" id="GO:0004298">
    <property type="term" value="F:threonine-type endopeptidase activity"/>
    <property type="evidence" value="ECO:0007669"/>
    <property type="project" value="UniProtKB-KW"/>
</dbReference>
<gene>
    <name evidence="11" type="ORF">RMAR00112_LOCUS34835</name>
</gene>
<comment type="subcellular location">
    <subcellularLocation>
        <location evidence="10">Cytoplasm</location>
    </subcellularLocation>
    <subcellularLocation>
        <location evidence="10">Nucleus</location>
    </subcellularLocation>
</comment>
<dbReference type="EMBL" id="HBHW01044816">
    <property type="protein sequence ID" value="CAE0066763.1"/>
    <property type="molecule type" value="Transcribed_RNA"/>
</dbReference>
<keyword evidence="4" id="KW-0888">Threonine protease</keyword>
<comment type="function">
    <text evidence="10">Component of the proteasome, a multicatalytic proteinase complex which is characterized by its ability to cleave peptides with Arg, Phe, Tyr, Leu, and Glu adjacent to the leaving group at neutral or slightly basic pH. The proteasome has an ATP-dependent proteolytic activity.</text>
</comment>
<dbReference type="CDD" id="cd03762">
    <property type="entry name" value="proteasome_beta_type_6"/>
    <property type="match status" value="1"/>
</dbReference>
<dbReference type="PANTHER" id="PTHR32194:SF0">
    <property type="entry name" value="ATP-DEPENDENT PROTEASE SUBUNIT HSLV"/>
    <property type="match status" value="1"/>
</dbReference>
<evidence type="ECO:0000256" key="5">
    <source>
        <dbReference type="ARBA" id="ARBA00022801"/>
    </source>
</evidence>
<dbReference type="GO" id="GO:0005737">
    <property type="term" value="C:cytoplasm"/>
    <property type="evidence" value="ECO:0007669"/>
    <property type="project" value="UniProtKB-SubCell"/>
</dbReference>
<keyword evidence="6 10" id="KW-0647">Proteasome</keyword>
<evidence type="ECO:0000256" key="1">
    <source>
        <dbReference type="ARBA" id="ARBA00001198"/>
    </source>
</evidence>
<organism evidence="11">
    <name type="scientific">Rhodosorus marinus</name>
    <dbReference type="NCBI Taxonomy" id="101924"/>
    <lineage>
        <taxon>Eukaryota</taxon>
        <taxon>Rhodophyta</taxon>
        <taxon>Stylonematophyceae</taxon>
        <taxon>Stylonematales</taxon>
        <taxon>Stylonemataceae</taxon>
        <taxon>Rhodosorus</taxon>
    </lineage>
</organism>
<dbReference type="PANTHER" id="PTHR32194">
    <property type="entry name" value="METALLOPROTEASE TLDD"/>
    <property type="match status" value="1"/>
</dbReference>
<evidence type="ECO:0000256" key="10">
    <source>
        <dbReference type="RuleBase" id="RU004203"/>
    </source>
</evidence>
<keyword evidence="5" id="KW-0378">Hydrolase</keyword>
<dbReference type="Gene3D" id="3.60.20.10">
    <property type="entry name" value="Glutamine Phosphoribosylpyrophosphate, subunit 1, domain 1"/>
    <property type="match status" value="1"/>
</dbReference>
<dbReference type="GO" id="GO:0005634">
    <property type="term" value="C:nucleus"/>
    <property type="evidence" value="ECO:0007669"/>
    <property type="project" value="UniProtKB-SubCell"/>
</dbReference>
<accession>A0A7S3AAD5</accession>
<dbReference type="InterPro" id="IPR000243">
    <property type="entry name" value="Pept_T1A_subB"/>
</dbReference>
<evidence type="ECO:0000256" key="4">
    <source>
        <dbReference type="ARBA" id="ARBA00022698"/>
    </source>
</evidence>
<evidence type="ECO:0000256" key="7">
    <source>
        <dbReference type="ARBA" id="ARBA00023145"/>
    </source>
</evidence>
<reference evidence="11" key="1">
    <citation type="submission" date="2021-01" db="EMBL/GenBank/DDBJ databases">
        <authorList>
            <person name="Corre E."/>
            <person name="Pelletier E."/>
            <person name="Niang G."/>
            <person name="Scheremetjew M."/>
            <person name="Finn R."/>
            <person name="Kale V."/>
            <person name="Holt S."/>
            <person name="Cochrane G."/>
            <person name="Meng A."/>
            <person name="Brown T."/>
            <person name="Cohen L."/>
        </authorList>
    </citation>
    <scope>NUCLEOTIDE SEQUENCE</scope>
    <source>
        <strain evidence="11">CCMP 769</strain>
    </source>
</reference>
<keyword evidence="3" id="KW-0645">Protease</keyword>
<comment type="catalytic activity">
    <reaction evidence="1">
        <text>Cleavage of peptide bonds with very broad specificity.</text>
        <dbReference type="EC" id="3.4.25.1"/>
    </reaction>
</comment>
<feature type="active site" description="Nucleophile" evidence="9">
    <location>
        <position position="47"/>
    </location>
</feature>
<keyword evidence="7" id="KW-0865">Zymogen</keyword>
<evidence type="ECO:0000256" key="6">
    <source>
        <dbReference type="ARBA" id="ARBA00022942"/>
    </source>
</evidence>
<dbReference type="PROSITE" id="PS00854">
    <property type="entry name" value="PROTEASOME_BETA_1"/>
    <property type="match status" value="1"/>
</dbReference>
<dbReference type="InterPro" id="IPR029055">
    <property type="entry name" value="Ntn_hydrolases_N"/>
</dbReference>
<comment type="subunit">
    <text evidence="10">Component of the proteasome complex.</text>
</comment>
<dbReference type="GO" id="GO:0019774">
    <property type="term" value="C:proteasome core complex, beta-subunit complex"/>
    <property type="evidence" value="ECO:0007669"/>
    <property type="project" value="UniProtKB-ARBA"/>
</dbReference>
<dbReference type="InterPro" id="IPR023333">
    <property type="entry name" value="Proteasome_suB-type"/>
</dbReference>
<dbReference type="AlphaFoldDB" id="A0A7S3AAD5"/>
<evidence type="ECO:0000256" key="8">
    <source>
        <dbReference type="ARBA" id="ARBA00023242"/>
    </source>
</evidence>
<evidence type="ECO:0000256" key="9">
    <source>
        <dbReference type="PIRSR" id="PIRSR600243-1"/>
    </source>
</evidence>